<evidence type="ECO:0000313" key="7">
    <source>
        <dbReference type="EMBL" id="CCO16912.1"/>
    </source>
</evidence>
<feature type="compositionally biased region" description="Acidic residues" evidence="5">
    <location>
        <begin position="1"/>
        <end position="12"/>
    </location>
</feature>
<dbReference type="GO" id="GO:0009306">
    <property type="term" value="P:protein secretion"/>
    <property type="evidence" value="ECO:0007669"/>
    <property type="project" value="InterPro"/>
</dbReference>
<dbReference type="InterPro" id="IPR053022">
    <property type="entry name" value="Chloroplast_translocon_comp"/>
</dbReference>
<dbReference type="KEGG" id="bpg:Bathy05g02510"/>
<gene>
    <name evidence="7" type="ORF">Bathy05g02510</name>
</gene>
<comment type="subcellular location">
    <subcellularLocation>
        <location evidence="1">Membrane</location>
        <topology evidence="1">Single-pass membrane protein</topology>
    </subcellularLocation>
</comment>
<feature type="region of interest" description="Disordered" evidence="5">
    <location>
        <begin position="885"/>
        <end position="909"/>
    </location>
</feature>
<feature type="compositionally biased region" description="Basic residues" evidence="5">
    <location>
        <begin position="1652"/>
        <end position="1672"/>
    </location>
</feature>
<feature type="region of interest" description="Disordered" evidence="5">
    <location>
        <begin position="1062"/>
        <end position="1101"/>
    </location>
</feature>
<feature type="region of interest" description="Disordered" evidence="5">
    <location>
        <begin position="1423"/>
        <end position="1462"/>
    </location>
</feature>
<keyword evidence="3" id="KW-1133">Transmembrane helix</keyword>
<evidence type="ECO:0000256" key="3">
    <source>
        <dbReference type="ARBA" id="ARBA00022989"/>
    </source>
</evidence>
<dbReference type="RefSeq" id="XP_007513354.1">
    <property type="nucleotide sequence ID" value="XM_007513292.1"/>
</dbReference>
<dbReference type="STRING" id="41875.K8EFM9"/>
<dbReference type="OrthoDB" id="1386367at2759"/>
<feature type="compositionally biased region" description="Polar residues" evidence="5">
    <location>
        <begin position="1445"/>
        <end position="1461"/>
    </location>
</feature>
<proteinExistence type="predicted"/>
<feature type="region of interest" description="Disordered" evidence="5">
    <location>
        <begin position="1"/>
        <end position="144"/>
    </location>
</feature>
<dbReference type="Proteomes" id="UP000198341">
    <property type="component" value="Chromosome 5"/>
</dbReference>
<feature type="region of interest" description="Disordered" evidence="5">
    <location>
        <begin position="1374"/>
        <end position="1404"/>
    </location>
</feature>
<feature type="region of interest" description="Disordered" evidence="5">
    <location>
        <begin position="1641"/>
        <end position="1672"/>
    </location>
</feature>
<evidence type="ECO:0000256" key="4">
    <source>
        <dbReference type="ARBA" id="ARBA00023136"/>
    </source>
</evidence>
<dbReference type="GO" id="GO:0005886">
    <property type="term" value="C:plasma membrane"/>
    <property type="evidence" value="ECO:0007669"/>
    <property type="project" value="InterPro"/>
</dbReference>
<organism evidence="7 8">
    <name type="scientific">Bathycoccus prasinos</name>
    <dbReference type="NCBI Taxonomy" id="41875"/>
    <lineage>
        <taxon>Eukaryota</taxon>
        <taxon>Viridiplantae</taxon>
        <taxon>Chlorophyta</taxon>
        <taxon>Mamiellophyceae</taxon>
        <taxon>Mamiellales</taxon>
        <taxon>Bathycoccaceae</taxon>
        <taxon>Bathycoccus</taxon>
    </lineage>
</organism>
<feature type="compositionally biased region" description="Low complexity" evidence="5">
    <location>
        <begin position="65"/>
        <end position="77"/>
    </location>
</feature>
<keyword evidence="2" id="KW-0812">Transmembrane</keyword>
<feature type="compositionally biased region" description="Basic and acidic residues" evidence="5">
    <location>
        <begin position="1388"/>
        <end position="1404"/>
    </location>
</feature>
<feature type="compositionally biased region" description="Basic and acidic residues" evidence="5">
    <location>
        <begin position="41"/>
        <end position="51"/>
    </location>
</feature>
<feature type="compositionally biased region" description="Basic and acidic residues" evidence="5">
    <location>
        <begin position="1081"/>
        <end position="1097"/>
    </location>
</feature>
<feature type="compositionally biased region" description="Basic and acidic residues" evidence="5">
    <location>
        <begin position="1432"/>
        <end position="1443"/>
    </location>
</feature>
<feature type="compositionally biased region" description="Basic and acidic residues" evidence="5">
    <location>
        <begin position="124"/>
        <end position="139"/>
    </location>
</feature>
<feature type="compositionally biased region" description="Basic and acidic residues" evidence="5">
    <location>
        <begin position="2129"/>
        <end position="2144"/>
    </location>
</feature>
<feature type="compositionally biased region" description="Basic and acidic residues" evidence="5">
    <location>
        <begin position="78"/>
        <end position="94"/>
    </location>
</feature>
<feature type="compositionally biased region" description="Acidic residues" evidence="5">
    <location>
        <begin position="25"/>
        <end position="34"/>
    </location>
</feature>
<dbReference type="PANTHER" id="PTHR34457">
    <property type="entry name" value="EMBRYO DEFECTIVE 2410"/>
    <property type="match status" value="1"/>
</dbReference>
<feature type="compositionally biased region" description="Polar residues" evidence="5">
    <location>
        <begin position="1374"/>
        <end position="1384"/>
    </location>
</feature>
<accession>K8EFM9</accession>
<dbReference type="PANTHER" id="PTHR34457:SF3">
    <property type="entry name" value="PROTEIN TIC236, CHLOROPLASTIC"/>
    <property type="match status" value="1"/>
</dbReference>
<reference evidence="7 8" key="1">
    <citation type="submission" date="2011-10" db="EMBL/GenBank/DDBJ databases">
        <authorList>
            <person name="Genoscope - CEA"/>
        </authorList>
    </citation>
    <scope>NUCLEOTIDE SEQUENCE [LARGE SCALE GENOMIC DNA]</scope>
    <source>
        <strain evidence="7 8">RCC 1105</strain>
    </source>
</reference>
<feature type="domain" description="Translocation and assembly module TamB C-terminal" evidence="6">
    <location>
        <begin position="2062"/>
        <end position="2454"/>
    </location>
</feature>
<dbReference type="Pfam" id="PF04357">
    <property type="entry name" value="TamB"/>
    <property type="match status" value="1"/>
</dbReference>
<evidence type="ECO:0000256" key="1">
    <source>
        <dbReference type="ARBA" id="ARBA00004167"/>
    </source>
</evidence>
<keyword evidence="4" id="KW-0472">Membrane</keyword>
<sequence>MKDGEETNEEYLDAMNVTGRKIVSEDEGDEDFDLDAAFNEKFSKSKERDEEQPLPEGTIRVKAKTSSTTSSSSLRSSPTEKKMNRNGRAEKDDLAFDPLAGSVDVSMDDFSYDPEQQQQMLLQKQKDKEERERKEEEANKKKRMATDGTVIRRVSKVAAMPLRNKVPPTRQSFAINAANEEALKAVKQKFSLRNLVSKKNDDNKQNYTADSSAKPIRVGTVIRKISKPARLNDDEKENNAQKALALITSQALAALSFREQLLKTLKDSTLGDALAVFDALWQSFWIQWRSRLENTAKWVLFASTALTAMCHYVIGPGMIGPRLPQIGELASSVVGRPVRVGRCKLFSFPGILGFGPVLEVGPLVVGAETTGGEKSIVEVDTAKISYDLVRSITRRKIVAEIRLDGVKATLKQGVNQSWFGYPEDLPTFQANLPSARPSFNLDAVKKASAEATNAISENKTASGPSFEVRVIKLERGVAALHMAGDSQPRNVKNLSATMKISPKGELDLDAKFNPISRVTPPEQRQNTFIANFAARNLRGHNSDAEERSLKYEKSRTDNGGLLKVNVQYKNPEKNQKPMGEDDIAMPDLKVKVNASNTSAAFVDRCIPGLPIDMHAGRLDGEINILAKDQSTWLFPEFSGELRGKHLRFHFYDATDDFADTELDLVFQKRRMYIHNGRGHYGHVPITVTGDLDLNPLPVKSLLLGPDAKVHAPRGEYRLSGQIAPIEAHALRETLGVRPPPRPLAGALKGFLYVSGPLEAPVFTGQAETTDFLPEENAKDFSATMEEEKAWSYRAVKKYEKEGAVAAYDRVPIRNVKATWTVEPKKDIFVLHSAEGQLVAGGKVRASGSIKINPDALHDPAAINVEATATDVDPRALSRQVATTGFDNSISNANGSGDENSPSTSNSTTDAENEIGAWIDRVCPPGYADATATIEGAHSGPKVNVDWNIDHDADVGGRVTIERKGITAKLKTPSIEIDADVKTEFPPLEKALAAVTVEDAIEAGKPAYTAAEVDGRANGFDLFDLEDGREEGGEAVSEKLRYVRDPDRVRLRVTGRARVKGKFSTPTASVAGAENSDGVAATDDKGSEIAASDEEKKQSSAFPTFEGTAQLDNLKLNKLELAPKLTGKVFASATDGLSLSAKGRSDESLSAEISADGKASAALRRGALRAGVEFGDFAGAFELAGLKLDDLELGSLRGRVDVASARLDLREKVGEGVLRVEKPRLSGFTGDLAEGEVSWSGKTVKLHSATLEQARSRYEADGEYMLPDAVWSKLPESRVERQKRTMSEGDASLLSDLIDVDLVAEAGKEEDAVTEPALAVTSSENETSSVVAAAAADAMKETKNNDNNNNSNNKGLFSGFFSDMKKHPAANLIKEQQTLSSPSTQGDDEINKGEEVRTKTPEELEEEARIVRMEQLEMQEQIDEDADEDDAFDREQCQQHDKATKATPTTSSMISSEYTDNGSVKPYISPFEERNVETPFGSIASASTSQPLSYERDAWFQEKMNDTPSTETQAVKKDRFSNVFKQFKPRNRRNGDADGRNRTSGAPNFNKPGAPSLQKLPPMNPEEAPKAEGEWRFRLAVPSADVEEMLPAVRLFASLREESTPQEYGRAKEAFVNAISQASVISQDISRDVFEQLMESREKKMTSNAVDKKKQRQNNNKKKRKSKLQRHRRTTEFIDVDDIDDDLADTEKKAVQLPGLQDLKGEWRGVVQASGNSIKKTSVPTALLDEEDAGKDEQAAANGDFFKDSSRAFNTALSNLESSHPTSVQFDVSGENLLWGPHVVRKAEALGSANEKDGMKLERLEITSDAASLSAQGAVGGEVQDANFSLRDLPIGFLTEVFRPLWPSALPRIDGNLLVQGHLGGSVEEPTGDVLVRLRDGKIGSTKLSAVEARALLNDQQRVEFDFEASPMTSASDGGSSGIVRASGIVPLPEADDQSLAVDAKVRDAGMCILCAAASGGTDNVEWQSGNADIALHARGTSENPVFDGVAEIRRAKIVSPFLAKPFAPTNATIRIQRNTLYADDIEGRCGKGFVKIKGAIPVIQRRKSRGGDTWDNLVARADTQAGLKVDIQGLDVRARNAYNGQVNAGLVLKGTISAPEVGGSIQLSKGQVTATPGQPEDAAISGAENGKKDVDIPGANRGKDDLLSRIDREGKQSTDLASVLQRAAIANDPEAWAALEKARLRRERNLDKLSDVRFRGLKVQIGPEMSIVYPFVLNFGVSGEVTIDGAADAKRLRPSGVINFDRGDVNLVAAQVRLNREHPNRAVFIPENGLDPMVDVSLLGADVRALIQGQASEWSKNLVLSSATESASGSGGEGGGLASLSSLSPEEAARIFEGQLSQSLLERDGRIAFSSLASSTLASLMPKIEAGGNVGNARWRVTAAPSLPGLLSLDPGMDPFATGAQFTLGSEAEIAFGDSLQASMSRTLAADETQTETQFSLMYKLTKKLRMQLVSVSSAATRLLFEYTNRD</sequence>
<protein>
    <recommendedName>
        <fullName evidence="6">Translocation and assembly module TamB C-terminal domain-containing protein</fullName>
    </recommendedName>
</protein>
<evidence type="ECO:0000256" key="2">
    <source>
        <dbReference type="ARBA" id="ARBA00022692"/>
    </source>
</evidence>
<feature type="region of interest" description="Disordered" evidence="5">
    <location>
        <begin position="1340"/>
        <end position="1359"/>
    </location>
</feature>
<feature type="region of interest" description="Disordered" evidence="5">
    <location>
        <begin position="2110"/>
        <end position="2144"/>
    </location>
</feature>
<name>K8EFM9_9CHLO</name>
<dbReference type="GeneID" id="19015754"/>
<feature type="region of interest" description="Disordered" evidence="5">
    <location>
        <begin position="1526"/>
        <end position="1570"/>
    </location>
</feature>
<keyword evidence="8" id="KW-1185">Reference proteome</keyword>
<evidence type="ECO:0000313" key="8">
    <source>
        <dbReference type="Proteomes" id="UP000198341"/>
    </source>
</evidence>
<evidence type="ECO:0000259" key="6">
    <source>
        <dbReference type="Pfam" id="PF04357"/>
    </source>
</evidence>
<dbReference type="eggNOG" id="ENOG502QTMX">
    <property type="taxonomic scope" value="Eukaryota"/>
</dbReference>
<dbReference type="InterPro" id="IPR007452">
    <property type="entry name" value="TamB_C"/>
</dbReference>
<dbReference type="EMBL" id="FO082274">
    <property type="protein sequence ID" value="CCO16912.1"/>
    <property type="molecule type" value="Genomic_DNA"/>
</dbReference>
<evidence type="ECO:0000256" key="5">
    <source>
        <dbReference type="SAM" id="MobiDB-lite"/>
    </source>
</evidence>